<evidence type="ECO:0000313" key="4">
    <source>
        <dbReference type="Proteomes" id="UP000824056"/>
    </source>
</evidence>
<dbReference type="AlphaFoldDB" id="A0A9D2JSQ1"/>
<evidence type="ECO:0000313" key="3">
    <source>
        <dbReference type="EMBL" id="HIZ66185.1"/>
    </source>
</evidence>
<proteinExistence type="predicted"/>
<evidence type="ECO:0008006" key="5">
    <source>
        <dbReference type="Google" id="ProtNLM"/>
    </source>
</evidence>
<reference evidence="3" key="2">
    <citation type="submission" date="2021-04" db="EMBL/GenBank/DDBJ databases">
        <authorList>
            <person name="Gilroy R."/>
        </authorList>
    </citation>
    <scope>NUCLEOTIDE SEQUENCE</scope>
    <source>
        <strain evidence="3">1068</strain>
    </source>
</reference>
<name>A0A9D2JSQ1_9FIRM</name>
<feature type="coiled-coil region" evidence="1">
    <location>
        <begin position="52"/>
        <end position="89"/>
    </location>
</feature>
<sequence length="185" mass="20762">MRKNQWKHPGKTKMNLAAEEGQRVKRACRLLVCVLLGGLAVTVGIWMPIASLREARESFLQIKGEIRDLEQQLSQYEQIEQRYRRYDDSAISSQEKQLPDRLEMLQAIDACFSQGAEVLSVHIEESRALVSGTHENLQSLSRLVERLRQEPAVSDATVSSARTQESTGRAAAEVVIDFVIKGEGP</sequence>
<keyword evidence="1" id="KW-0175">Coiled coil</keyword>
<keyword evidence="2" id="KW-0812">Transmembrane</keyword>
<evidence type="ECO:0000256" key="2">
    <source>
        <dbReference type="SAM" id="Phobius"/>
    </source>
</evidence>
<organism evidence="3 4">
    <name type="scientific">Candidatus Blautia pullicola</name>
    <dbReference type="NCBI Taxonomy" id="2838498"/>
    <lineage>
        <taxon>Bacteria</taxon>
        <taxon>Bacillati</taxon>
        <taxon>Bacillota</taxon>
        <taxon>Clostridia</taxon>
        <taxon>Lachnospirales</taxon>
        <taxon>Lachnospiraceae</taxon>
        <taxon>Blautia</taxon>
    </lineage>
</organism>
<dbReference type="Proteomes" id="UP000824056">
    <property type="component" value="Unassembled WGS sequence"/>
</dbReference>
<protein>
    <recommendedName>
        <fullName evidence="5">Fimbrial assembly protein (PilN)</fullName>
    </recommendedName>
</protein>
<keyword evidence="2" id="KW-1133">Transmembrane helix</keyword>
<gene>
    <name evidence="3" type="ORF">H9809_09855</name>
</gene>
<evidence type="ECO:0000256" key="1">
    <source>
        <dbReference type="SAM" id="Coils"/>
    </source>
</evidence>
<comment type="caution">
    <text evidence="3">The sequence shown here is derived from an EMBL/GenBank/DDBJ whole genome shotgun (WGS) entry which is preliminary data.</text>
</comment>
<dbReference type="EMBL" id="DXBG01000231">
    <property type="protein sequence ID" value="HIZ66185.1"/>
    <property type="molecule type" value="Genomic_DNA"/>
</dbReference>
<keyword evidence="2" id="KW-0472">Membrane</keyword>
<feature type="transmembrane region" description="Helical" evidence="2">
    <location>
        <begin position="30"/>
        <end position="49"/>
    </location>
</feature>
<accession>A0A9D2JSQ1</accession>
<reference evidence="3" key="1">
    <citation type="journal article" date="2021" name="PeerJ">
        <title>Extensive microbial diversity within the chicken gut microbiome revealed by metagenomics and culture.</title>
        <authorList>
            <person name="Gilroy R."/>
            <person name="Ravi A."/>
            <person name="Getino M."/>
            <person name="Pursley I."/>
            <person name="Horton D.L."/>
            <person name="Alikhan N.F."/>
            <person name="Baker D."/>
            <person name="Gharbi K."/>
            <person name="Hall N."/>
            <person name="Watson M."/>
            <person name="Adriaenssens E.M."/>
            <person name="Foster-Nyarko E."/>
            <person name="Jarju S."/>
            <person name="Secka A."/>
            <person name="Antonio M."/>
            <person name="Oren A."/>
            <person name="Chaudhuri R.R."/>
            <person name="La Ragione R."/>
            <person name="Hildebrand F."/>
            <person name="Pallen M.J."/>
        </authorList>
    </citation>
    <scope>NUCLEOTIDE SEQUENCE</scope>
    <source>
        <strain evidence="3">1068</strain>
    </source>
</reference>